<dbReference type="EMBL" id="BSDI01000010">
    <property type="protein sequence ID" value="GLH97380.1"/>
    <property type="molecule type" value="Genomic_DNA"/>
</dbReference>
<accession>A0ABQ5QVJ6</accession>
<evidence type="ECO:0000313" key="3">
    <source>
        <dbReference type="EMBL" id="GLH97380.1"/>
    </source>
</evidence>
<dbReference type="Pfam" id="PF13479">
    <property type="entry name" value="AAA_24"/>
    <property type="match status" value="1"/>
</dbReference>
<dbReference type="RefSeq" id="WP_281895208.1">
    <property type="nucleotide sequence ID" value="NZ_BSDI01000010.1"/>
</dbReference>
<sequence>MTMPNFTFVEATKKEAKARIALDGISGSGKTWTALTIASALGTQIGVIDTEHRSASKYAHIFKFRHLPLDSYDPRFLIAALAAAGDQGIDVAIIDSLSHFWMGTDGMLEQVDRAGKRDGGHGMSGWKAMRPVERQMIEAMLAFPGHIIATLRVKNDWVEGEGRNGKRQMVKVGTKAEQREGLEYEFDVVGTLDDSNTLVVSKSRCPQLSGAVIQKPGLDFGHTIREWLEEGEAGGPTVAEFRARALADGATRTELLALHTEARAAGLLAAPVLDAAGAAVSLGELIVHLGRQATPPAAAPPESAASTPVEPSQQAGDDAATERVAPRVGPDPLKLRDWALDSTRTAVSVRAAADKLRADHPAVADIEVTNEVGDPEKIGALLDRRAAELEPKPAAVAQPSQKDIDRRQKRMFALFNELGYSGEGQRENRLRIYSKVLDREVRSTKELELADIERVITALEDRQQRTQQREAVPA</sequence>
<proteinExistence type="predicted"/>
<reference evidence="3" key="1">
    <citation type="submission" date="2022-12" db="EMBL/GenBank/DDBJ databases">
        <title>New Phytohabitans aurantiacus sp. RD004123 nov., an actinomycete isolated from soil.</title>
        <authorList>
            <person name="Triningsih D.W."/>
            <person name="Harunari E."/>
            <person name="Igarashi Y."/>
        </authorList>
    </citation>
    <scope>NUCLEOTIDE SEQUENCE</scope>
    <source>
        <strain evidence="3">RD004123</strain>
    </source>
</reference>
<feature type="region of interest" description="Disordered" evidence="2">
    <location>
        <begin position="294"/>
        <end position="333"/>
    </location>
</feature>
<evidence type="ECO:0000313" key="4">
    <source>
        <dbReference type="Proteomes" id="UP001144280"/>
    </source>
</evidence>
<comment type="caution">
    <text evidence="3">The sequence shown here is derived from an EMBL/GenBank/DDBJ whole genome shotgun (WGS) entry which is preliminary data.</text>
</comment>
<evidence type="ECO:0000256" key="1">
    <source>
        <dbReference type="SAM" id="Coils"/>
    </source>
</evidence>
<evidence type="ECO:0008006" key="5">
    <source>
        <dbReference type="Google" id="ProtNLM"/>
    </source>
</evidence>
<dbReference type="Proteomes" id="UP001144280">
    <property type="component" value="Unassembled WGS sequence"/>
</dbReference>
<dbReference type="InterPro" id="IPR027417">
    <property type="entry name" value="P-loop_NTPase"/>
</dbReference>
<organism evidence="3 4">
    <name type="scientific">Phytohabitans aurantiacus</name>
    <dbReference type="NCBI Taxonomy" id="3016789"/>
    <lineage>
        <taxon>Bacteria</taxon>
        <taxon>Bacillati</taxon>
        <taxon>Actinomycetota</taxon>
        <taxon>Actinomycetes</taxon>
        <taxon>Micromonosporales</taxon>
        <taxon>Micromonosporaceae</taxon>
    </lineage>
</organism>
<name>A0ABQ5QVJ6_9ACTN</name>
<dbReference type="SUPFAM" id="SSF52540">
    <property type="entry name" value="P-loop containing nucleoside triphosphate hydrolases"/>
    <property type="match status" value="1"/>
</dbReference>
<keyword evidence="4" id="KW-1185">Reference proteome</keyword>
<evidence type="ECO:0000256" key="2">
    <source>
        <dbReference type="SAM" id="MobiDB-lite"/>
    </source>
</evidence>
<feature type="compositionally biased region" description="Low complexity" evidence="2">
    <location>
        <begin position="294"/>
        <end position="312"/>
    </location>
</feature>
<gene>
    <name evidence="3" type="ORF">Pa4123_26550</name>
</gene>
<feature type="coiled-coil region" evidence="1">
    <location>
        <begin position="442"/>
        <end position="469"/>
    </location>
</feature>
<keyword evidence="1" id="KW-0175">Coiled coil</keyword>
<protein>
    <recommendedName>
        <fullName evidence="5">AAA+ ATPase domain-containing protein</fullName>
    </recommendedName>
</protein>